<evidence type="ECO:0000313" key="2">
    <source>
        <dbReference type="Proteomes" id="UP000886998"/>
    </source>
</evidence>
<organism evidence="1 2">
    <name type="scientific">Trichonephila inaurata madagascariensis</name>
    <dbReference type="NCBI Taxonomy" id="2747483"/>
    <lineage>
        <taxon>Eukaryota</taxon>
        <taxon>Metazoa</taxon>
        <taxon>Ecdysozoa</taxon>
        <taxon>Arthropoda</taxon>
        <taxon>Chelicerata</taxon>
        <taxon>Arachnida</taxon>
        <taxon>Araneae</taxon>
        <taxon>Araneomorphae</taxon>
        <taxon>Entelegynae</taxon>
        <taxon>Araneoidea</taxon>
        <taxon>Nephilidae</taxon>
        <taxon>Trichonephila</taxon>
        <taxon>Trichonephila inaurata</taxon>
    </lineage>
</organism>
<dbReference type="EMBL" id="BMAV01006670">
    <property type="protein sequence ID" value="GFY48807.1"/>
    <property type="molecule type" value="Genomic_DNA"/>
</dbReference>
<gene>
    <name evidence="1" type="ORF">TNIN_256331</name>
</gene>
<dbReference type="Proteomes" id="UP000886998">
    <property type="component" value="Unassembled WGS sequence"/>
</dbReference>
<dbReference type="OrthoDB" id="8881252at2759"/>
<protein>
    <submittedName>
        <fullName evidence="1">Uncharacterized protein</fullName>
    </submittedName>
</protein>
<name>A0A8X6X9T1_9ARAC</name>
<sequence length="85" mass="9610">MESRHPHFTKRLKKLAFQQIIAMRMSEEIASSQSFLYARNLHCKISESPHLLPQLKKKLSSFTSGTGLQEILTPKVGTLHSPPVP</sequence>
<dbReference type="AlphaFoldDB" id="A0A8X6X9T1"/>
<keyword evidence="2" id="KW-1185">Reference proteome</keyword>
<accession>A0A8X6X9T1</accession>
<proteinExistence type="predicted"/>
<reference evidence="1" key="1">
    <citation type="submission" date="2020-08" db="EMBL/GenBank/DDBJ databases">
        <title>Multicomponent nature underlies the extraordinary mechanical properties of spider dragline silk.</title>
        <authorList>
            <person name="Kono N."/>
            <person name="Nakamura H."/>
            <person name="Mori M."/>
            <person name="Yoshida Y."/>
            <person name="Ohtoshi R."/>
            <person name="Malay A.D."/>
            <person name="Moran D.A.P."/>
            <person name="Tomita M."/>
            <person name="Numata K."/>
            <person name="Arakawa K."/>
        </authorList>
    </citation>
    <scope>NUCLEOTIDE SEQUENCE</scope>
</reference>
<comment type="caution">
    <text evidence="1">The sequence shown here is derived from an EMBL/GenBank/DDBJ whole genome shotgun (WGS) entry which is preliminary data.</text>
</comment>
<evidence type="ECO:0000313" key="1">
    <source>
        <dbReference type="EMBL" id="GFY48807.1"/>
    </source>
</evidence>